<evidence type="ECO:0000256" key="6">
    <source>
        <dbReference type="ARBA" id="ARBA00022781"/>
    </source>
</evidence>
<feature type="transmembrane region" description="Helical" evidence="12">
    <location>
        <begin position="12"/>
        <end position="35"/>
    </location>
</feature>
<comment type="subcellular location">
    <subcellularLocation>
        <location evidence="1">Membrane</location>
        <topology evidence="1">Multi-pass membrane protein</topology>
    </subcellularLocation>
    <subcellularLocation>
        <location evidence="11">Mitochondrion inner membrane</location>
        <topology evidence="11">Multi-pass membrane protein</topology>
    </subcellularLocation>
</comment>
<dbReference type="CDD" id="cd00310">
    <property type="entry name" value="ATP-synt_Fo_a_6"/>
    <property type="match status" value="1"/>
</dbReference>
<proteinExistence type="inferred from homology"/>
<keyword evidence="7 12" id="KW-1133">Transmembrane helix</keyword>
<dbReference type="Pfam" id="PF00119">
    <property type="entry name" value="ATP-synt_A"/>
    <property type="match status" value="1"/>
</dbReference>
<evidence type="ECO:0000256" key="5">
    <source>
        <dbReference type="ARBA" id="ARBA00022692"/>
    </source>
</evidence>
<dbReference type="AlphaFoldDB" id="A0A2S1U249"/>
<dbReference type="InterPro" id="IPR000568">
    <property type="entry name" value="ATP_synth_F0_asu"/>
</dbReference>
<feature type="transmembrane region" description="Helical" evidence="12">
    <location>
        <begin position="169"/>
        <end position="190"/>
    </location>
</feature>
<geneLocation type="mitochondrion" evidence="13"/>
<feature type="transmembrane region" description="Helical" evidence="12">
    <location>
        <begin position="103"/>
        <end position="122"/>
    </location>
</feature>
<keyword evidence="5 12" id="KW-0812">Transmembrane</keyword>
<evidence type="ECO:0000256" key="10">
    <source>
        <dbReference type="ARBA" id="ARBA00023310"/>
    </source>
</evidence>
<evidence type="ECO:0000256" key="12">
    <source>
        <dbReference type="SAM" id="Phobius"/>
    </source>
</evidence>
<dbReference type="InterPro" id="IPR045083">
    <property type="entry name" value="ATP_synth_F0_asu_bact/mt"/>
</dbReference>
<keyword evidence="4" id="KW-0138">CF(0)</keyword>
<protein>
    <recommendedName>
        <fullName evidence="11">ATP synthase subunit a</fullName>
    </recommendedName>
</protein>
<dbReference type="Gene3D" id="1.20.120.220">
    <property type="entry name" value="ATP synthase, F0 complex, subunit A"/>
    <property type="match status" value="1"/>
</dbReference>
<dbReference type="RefSeq" id="YP_009491823.1">
    <property type="nucleotide sequence ID" value="NC_037916.1"/>
</dbReference>
<dbReference type="PANTHER" id="PTHR11410">
    <property type="entry name" value="ATP SYNTHASE SUBUNIT A"/>
    <property type="match status" value="1"/>
</dbReference>
<dbReference type="SUPFAM" id="SSF81336">
    <property type="entry name" value="F1F0 ATP synthase subunit A"/>
    <property type="match status" value="1"/>
</dbReference>
<dbReference type="InterPro" id="IPR035908">
    <property type="entry name" value="F0_ATP_A_sf"/>
</dbReference>
<feature type="transmembrane region" description="Helical" evidence="12">
    <location>
        <begin position="129"/>
        <end position="149"/>
    </location>
</feature>
<keyword evidence="3" id="KW-0813">Transport</keyword>
<dbReference type="PRINTS" id="PR00123">
    <property type="entry name" value="ATPASEA"/>
</dbReference>
<dbReference type="GeneID" id="36951340"/>
<reference evidence="13" key="1">
    <citation type="journal article" date="2018" name="PLoS ONE">
        <title>Comparative analyses of the complete mitochondrial genomes of Dosinia clams and their phylogenetic position within Veneridae.</title>
        <authorList>
            <person name="Lv C."/>
            <person name="Li Q."/>
            <person name="Kong L."/>
        </authorList>
    </citation>
    <scope>NUCLEOTIDE SEQUENCE</scope>
</reference>
<dbReference type="EMBL" id="MG543473">
    <property type="protein sequence ID" value="AWI67993.1"/>
    <property type="molecule type" value="Genomic_DNA"/>
</dbReference>
<name>A0A2S1U249_9BIVA</name>
<evidence type="ECO:0000256" key="4">
    <source>
        <dbReference type="ARBA" id="ARBA00022547"/>
    </source>
</evidence>
<evidence type="ECO:0000256" key="9">
    <source>
        <dbReference type="ARBA" id="ARBA00023136"/>
    </source>
</evidence>
<comment type="similarity">
    <text evidence="2">Belongs to the ATPase A chain family.</text>
</comment>
<dbReference type="GO" id="GO:0045259">
    <property type="term" value="C:proton-transporting ATP synthase complex"/>
    <property type="evidence" value="ECO:0007669"/>
    <property type="project" value="UniProtKB-KW"/>
</dbReference>
<organism evidence="13">
    <name type="scientific">Dosinia altior</name>
    <dbReference type="NCBI Taxonomy" id="2184472"/>
    <lineage>
        <taxon>Eukaryota</taxon>
        <taxon>Metazoa</taxon>
        <taxon>Spiralia</taxon>
        <taxon>Lophotrochozoa</taxon>
        <taxon>Mollusca</taxon>
        <taxon>Bivalvia</taxon>
        <taxon>Autobranchia</taxon>
        <taxon>Heteroconchia</taxon>
        <taxon>Euheterodonta</taxon>
        <taxon>Imparidentia</taxon>
        <taxon>Neoheterodontei</taxon>
        <taxon>Venerida</taxon>
        <taxon>Veneroidea</taxon>
        <taxon>Veneridae</taxon>
        <taxon>Dosinia</taxon>
    </lineage>
</organism>
<evidence type="ECO:0000256" key="11">
    <source>
        <dbReference type="RuleBase" id="RU004450"/>
    </source>
</evidence>
<keyword evidence="8" id="KW-0406">Ion transport</keyword>
<evidence type="ECO:0000256" key="3">
    <source>
        <dbReference type="ARBA" id="ARBA00022448"/>
    </source>
</evidence>
<keyword evidence="13" id="KW-0496">Mitochondrion</keyword>
<evidence type="ECO:0000313" key="13">
    <source>
        <dbReference type="EMBL" id="AWI67993.1"/>
    </source>
</evidence>
<dbReference type="GO" id="GO:0046933">
    <property type="term" value="F:proton-transporting ATP synthase activity, rotational mechanism"/>
    <property type="evidence" value="ECO:0007669"/>
    <property type="project" value="TreeGrafter"/>
</dbReference>
<keyword evidence="6" id="KW-0375">Hydrogen ion transport</keyword>
<dbReference type="PANTHER" id="PTHR11410:SF0">
    <property type="entry name" value="ATP SYNTHASE SUBUNIT A"/>
    <property type="match status" value="1"/>
</dbReference>
<evidence type="ECO:0000256" key="2">
    <source>
        <dbReference type="ARBA" id="ARBA00006810"/>
    </source>
</evidence>
<feature type="transmembrane region" description="Helical" evidence="12">
    <location>
        <begin position="202"/>
        <end position="235"/>
    </location>
</feature>
<dbReference type="GO" id="GO:0005743">
    <property type="term" value="C:mitochondrial inner membrane"/>
    <property type="evidence" value="ECO:0007669"/>
    <property type="project" value="UniProtKB-SubCell"/>
</dbReference>
<gene>
    <name evidence="13" type="primary">ATP6</name>
</gene>
<keyword evidence="9 12" id="KW-0472">Membrane</keyword>
<dbReference type="CTD" id="4508"/>
<accession>A0A2S1U249</accession>
<evidence type="ECO:0000256" key="1">
    <source>
        <dbReference type="ARBA" id="ARBA00004141"/>
    </source>
</evidence>
<evidence type="ECO:0000256" key="8">
    <source>
        <dbReference type="ARBA" id="ARBA00023065"/>
    </source>
</evidence>
<sequence length="242" mass="27594">MMTDLFSSFDYAWGGGAYLMSISVWFSSVLVPFFMMSFMTYWVNPNYFESVLMSFSKGFTMVLPPKVKTMSGSSHLFISLLLVFLFFNLSGVFPYSYPVSAHFIATMSFALPFWFMTFILNFNPNWRLFWLISIRQGGSLMPTAMAMISEWVSLIARPVTLMCRLSMNIIVGQLVLKLVSSMCVGLLYPFGLIKVSSLVGSLIWLMMTLFLFLVELCVGFLQSFIFVGLLVFYVYEVVMSPE</sequence>
<keyword evidence="10" id="KW-0066">ATP synthesis</keyword>
<feature type="transmembrane region" description="Helical" evidence="12">
    <location>
        <begin position="76"/>
        <end position="97"/>
    </location>
</feature>
<evidence type="ECO:0000256" key="7">
    <source>
        <dbReference type="ARBA" id="ARBA00022989"/>
    </source>
</evidence>